<dbReference type="Pfam" id="PF12146">
    <property type="entry name" value="Hydrolase_4"/>
    <property type="match status" value="1"/>
</dbReference>
<feature type="region of interest" description="Disordered" evidence="1">
    <location>
        <begin position="1"/>
        <end position="25"/>
    </location>
</feature>
<dbReference type="EMBL" id="CP000249">
    <property type="protein sequence ID" value="ABD12294.1"/>
    <property type="molecule type" value="Genomic_DNA"/>
</dbReference>
<dbReference type="HOGENOM" id="CLU_058232_1_0_11"/>
<evidence type="ECO:0000313" key="4">
    <source>
        <dbReference type="Proteomes" id="UP000001937"/>
    </source>
</evidence>
<dbReference type="InterPro" id="IPR022742">
    <property type="entry name" value="Hydrolase_4"/>
</dbReference>
<organism evidence="3 4">
    <name type="scientific">Frankia casuarinae (strain DSM 45818 / CECT 9043 / HFP020203 / CcI3)</name>
    <dbReference type="NCBI Taxonomy" id="106370"/>
    <lineage>
        <taxon>Bacteria</taxon>
        <taxon>Bacillati</taxon>
        <taxon>Actinomycetota</taxon>
        <taxon>Actinomycetes</taxon>
        <taxon>Frankiales</taxon>
        <taxon>Frankiaceae</taxon>
        <taxon>Frankia</taxon>
    </lineage>
</organism>
<proteinExistence type="predicted"/>
<reference evidence="3 4" key="1">
    <citation type="journal article" date="2007" name="Genome Res.">
        <title>Genome characteristics of facultatively symbiotic Frankia sp. strains reflect host range and host plant biogeography.</title>
        <authorList>
            <person name="Normand P."/>
            <person name="Lapierre P."/>
            <person name="Tisa L.S."/>
            <person name="Gogarten J.P."/>
            <person name="Alloisio N."/>
            <person name="Bagnarol E."/>
            <person name="Bassi C.A."/>
            <person name="Berry A.M."/>
            <person name="Bickhart D.M."/>
            <person name="Choisne N."/>
            <person name="Couloux A."/>
            <person name="Cournoyer B."/>
            <person name="Cruveiller S."/>
            <person name="Daubin V."/>
            <person name="Demange N."/>
            <person name="Francino M.P."/>
            <person name="Goltsman E."/>
            <person name="Huang Y."/>
            <person name="Kopp O.R."/>
            <person name="Labarre L."/>
            <person name="Lapidus A."/>
            <person name="Lavire C."/>
            <person name="Marechal J."/>
            <person name="Martinez M."/>
            <person name="Mastronunzio J.E."/>
            <person name="Mullin B.C."/>
            <person name="Niemann J."/>
            <person name="Pujic P."/>
            <person name="Rawnsley T."/>
            <person name="Rouy Z."/>
            <person name="Schenowitz C."/>
            <person name="Sellstedt A."/>
            <person name="Tavares F."/>
            <person name="Tomkins J.P."/>
            <person name="Vallenet D."/>
            <person name="Valverde C."/>
            <person name="Wall L.G."/>
            <person name="Wang Y."/>
            <person name="Medigue C."/>
            <person name="Benson D.R."/>
        </authorList>
    </citation>
    <scope>NUCLEOTIDE SEQUENCE [LARGE SCALE GENOMIC DNA]</scope>
    <source>
        <strain evidence="4">DSM 45818 / CECT 9043 / CcI3</strain>
    </source>
</reference>
<dbReference type="Proteomes" id="UP000001937">
    <property type="component" value="Chromosome"/>
</dbReference>
<feature type="domain" description="Serine aminopeptidase S33" evidence="2">
    <location>
        <begin position="50"/>
        <end position="167"/>
    </location>
</feature>
<dbReference type="ESTHER" id="frasc-q2j8u8">
    <property type="family name" value="UCP037442"/>
</dbReference>
<evidence type="ECO:0000313" key="3">
    <source>
        <dbReference type="EMBL" id="ABD12294.1"/>
    </source>
</evidence>
<protein>
    <submittedName>
        <fullName evidence="3">Alpha/beta hydrolase fold</fullName>
    </submittedName>
</protein>
<dbReference type="eggNOG" id="COG4757">
    <property type="taxonomic scope" value="Bacteria"/>
</dbReference>
<keyword evidence="3" id="KW-0378">Hydrolase</keyword>
<dbReference type="PhylomeDB" id="Q2J8U8"/>
<dbReference type="InterPro" id="IPR029058">
    <property type="entry name" value="AB_hydrolase_fold"/>
</dbReference>
<dbReference type="AlphaFoldDB" id="Q2J8U8"/>
<evidence type="ECO:0000259" key="2">
    <source>
        <dbReference type="Pfam" id="PF12146"/>
    </source>
</evidence>
<dbReference type="Gene3D" id="3.40.50.1820">
    <property type="entry name" value="alpha/beta hydrolase"/>
    <property type="match status" value="1"/>
</dbReference>
<dbReference type="GO" id="GO:0016787">
    <property type="term" value="F:hydrolase activity"/>
    <property type="evidence" value="ECO:0007669"/>
    <property type="project" value="UniProtKB-KW"/>
</dbReference>
<gene>
    <name evidence="3" type="ordered locus">Francci3_2936</name>
</gene>
<dbReference type="PIRSF" id="PIRSF037442">
    <property type="entry name" value="UCP037442_abhydr"/>
    <property type="match status" value="1"/>
</dbReference>
<evidence type="ECO:0000256" key="1">
    <source>
        <dbReference type="SAM" id="MobiDB-lite"/>
    </source>
</evidence>
<name>Q2J8U8_FRACC</name>
<sequence>MSADALVPPPSAAAGETEPAAESETELEVATTAGTRFGLRVLPQADESAPVILLLPAMGVRTKYYTPFAEALRSLGYSVVTTDLRWHHHGAAALRRSAGSRGSYQEGVEDDLPTITAATRERFPGAPLFVVGHSLGGQLSILRAAREAPDSGGLSGLAVIGAGTSYWRVFRPLRSAWVLGGSTFVAGVSQLLGYWPGHRFGFGGRQPRALMLDWARSARTGRYRLARSEPDLLGLLGAVTLPVLAISLDADHLAPRRAVDYFTRRLTGSEVHRVHLDRTSGSTHLGHFDWMKEPAVIARHVAEWIDLVLGRSGTGAR</sequence>
<dbReference type="STRING" id="106370.Francci3_2936"/>
<dbReference type="InterPro" id="IPR017208">
    <property type="entry name" value="UCP037442_abhydr"/>
</dbReference>
<dbReference type="KEGG" id="fra:Francci3_2936"/>
<accession>Q2J8U8</accession>
<dbReference type="RefSeq" id="WP_011437323.1">
    <property type="nucleotide sequence ID" value="NC_007777.1"/>
</dbReference>
<dbReference type="SUPFAM" id="SSF53474">
    <property type="entry name" value="alpha/beta-Hydrolases"/>
    <property type="match status" value="1"/>
</dbReference>
<keyword evidence="4" id="KW-1185">Reference proteome</keyword>